<sequence length="171" mass="18326">MKPFFAPRGRSPLERLMRAVLLAGVFAVVVVAYQKNFQHVIDKAAAKGTVADPAGLLSRDDRAWVLAQAADLRRRFGLELAVRLGGNPAPPRPDDPKTVFLFYDPACRDSRVTLPPLVASALPAGFADDLGREHLDAACRDGRGREGTLAALGLLIDTLDQAAGRGKGETQ</sequence>
<evidence type="ECO:0000313" key="1">
    <source>
        <dbReference type="EMBL" id="EIG55314.1"/>
    </source>
</evidence>
<proteinExistence type="predicted"/>
<protein>
    <submittedName>
        <fullName evidence="1">Uncharacterized protein</fullName>
    </submittedName>
</protein>
<gene>
    <name evidence="1" type="ORF">DesU5LDRAFT_3695</name>
</gene>
<accession>I2Q6A8</accession>
<name>I2Q6A8_9BACT</name>
<dbReference type="AlphaFoldDB" id="I2Q6A8"/>
<organism evidence="1">
    <name type="scientific">Desulfovibrio sp. U5L</name>
    <dbReference type="NCBI Taxonomy" id="596152"/>
    <lineage>
        <taxon>Bacteria</taxon>
        <taxon>Pseudomonadati</taxon>
        <taxon>Thermodesulfobacteriota</taxon>
        <taxon>Desulfovibrionia</taxon>
        <taxon>Desulfovibrionales</taxon>
        <taxon>Desulfovibrionaceae</taxon>
        <taxon>Desulfovibrio</taxon>
    </lineage>
</organism>
<dbReference type="eggNOG" id="ENOG50347ZV">
    <property type="taxonomic scope" value="Bacteria"/>
</dbReference>
<dbReference type="EMBL" id="JH600068">
    <property type="protein sequence ID" value="EIG55314.1"/>
    <property type="molecule type" value="Genomic_DNA"/>
</dbReference>
<dbReference type="STRING" id="596152.DesU5LDRAFT_3695"/>
<dbReference type="HOGENOM" id="CLU_1545157_0_0_7"/>
<reference evidence="1" key="1">
    <citation type="submission" date="2011-11" db="EMBL/GenBank/DDBJ databases">
        <title>Improved High-Quality Draft sequence of Desulfovibrio sp. U5L.</title>
        <authorList>
            <consortium name="US DOE Joint Genome Institute"/>
            <person name="Lucas S."/>
            <person name="Han J."/>
            <person name="Lapidus A."/>
            <person name="Cheng J.-F."/>
            <person name="Goodwin L."/>
            <person name="Pitluck S."/>
            <person name="Peters L."/>
            <person name="Ovchinnikova G."/>
            <person name="Held B."/>
            <person name="Detter J.C."/>
            <person name="Han C."/>
            <person name="Tapia R."/>
            <person name="Land M."/>
            <person name="Hauser L."/>
            <person name="Kyrpides N."/>
            <person name="Ivanova N."/>
            <person name="Pagani I."/>
            <person name="Gabster J."/>
            <person name="Walker C."/>
            <person name="Stolyar S."/>
            <person name="Stahl D."/>
            <person name="Arkin A."/>
            <person name="Dehal P."/>
            <person name="Hazen T."/>
            <person name="Woyke T."/>
        </authorList>
    </citation>
    <scope>NUCLEOTIDE SEQUENCE [LARGE SCALE GENOMIC DNA]</scope>
    <source>
        <strain evidence="1">U5L</strain>
    </source>
</reference>